<gene>
    <name evidence="2" type="ORF">H9X54_009805</name>
</gene>
<name>A0ABS2CXB5_9FLAO</name>
<protein>
    <submittedName>
        <fullName evidence="2">Uncharacterized protein</fullName>
    </submittedName>
</protein>
<keyword evidence="3" id="KW-1185">Reference proteome</keyword>
<accession>A0ABS2CXB5</accession>
<evidence type="ECO:0000256" key="1">
    <source>
        <dbReference type="SAM" id="SignalP"/>
    </source>
</evidence>
<proteinExistence type="predicted"/>
<feature type="chain" id="PRO_5046509354" evidence="1">
    <location>
        <begin position="21"/>
        <end position="125"/>
    </location>
</feature>
<organism evidence="2 3">
    <name type="scientific">Flavobacterium macrobrachii</name>
    <dbReference type="NCBI Taxonomy" id="591204"/>
    <lineage>
        <taxon>Bacteria</taxon>
        <taxon>Pseudomonadati</taxon>
        <taxon>Bacteroidota</taxon>
        <taxon>Flavobacteriia</taxon>
        <taxon>Flavobacteriales</taxon>
        <taxon>Flavobacteriaceae</taxon>
        <taxon>Flavobacterium</taxon>
    </lineage>
</organism>
<dbReference type="RefSeq" id="WP_187657362.1">
    <property type="nucleotide sequence ID" value="NZ_JACSOD020000485.1"/>
</dbReference>
<comment type="caution">
    <text evidence="2">The sequence shown here is derived from an EMBL/GenBank/DDBJ whole genome shotgun (WGS) entry which is preliminary data.</text>
</comment>
<dbReference type="Proteomes" id="UP000759529">
    <property type="component" value="Unassembled WGS sequence"/>
</dbReference>
<sequence>MNARKILLVIAFIVCNTITAQVTYLDNNNLKFNPQNNCQLRYLYFPNMHAYYDKLNKVYIYQNKGEWITAKELPTLYGGYSLYSKVRVEITDFDDDKPYTQLKNHKKQFPYSKNGHFTYQTIAIH</sequence>
<evidence type="ECO:0000313" key="3">
    <source>
        <dbReference type="Proteomes" id="UP000759529"/>
    </source>
</evidence>
<keyword evidence="1" id="KW-0732">Signal</keyword>
<dbReference type="EMBL" id="JACSOD020000485">
    <property type="protein sequence ID" value="MBM6499590.1"/>
    <property type="molecule type" value="Genomic_DNA"/>
</dbReference>
<evidence type="ECO:0000313" key="2">
    <source>
        <dbReference type="EMBL" id="MBM6499590.1"/>
    </source>
</evidence>
<feature type="signal peptide" evidence="1">
    <location>
        <begin position="1"/>
        <end position="20"/>
    </location>
</feature>
<reference evidence="2 3" key="1">
    <citation type="submission" date="2021-02" db="EMBL/GenBank/DDBJ databases">
        <authorList>
            <person name="Jung H.S."/>
            <person name="Chun B.H."/>
            <person name="Jeon C.O."/>
        </authorList>
    </citation>
    <scope>NUCLEOTIDE SEQUENCE [LARGE SCALE GENOMIC DNA]</scope>
    <source>
        <strain evidence="2 3">LMG 25203</strain>
    </source>
</reference>